<feature type="region of interest" description="Disordered" evidence="10">
    <location>
        <begin position="209"/>
        <end position="238"/>
    </location>
</feature>
<keyword evidence="4 9" id="KW-0863">Zinc-finger</keyword>
<evidence type="ECO:0000256" key="6">
    <source>
        <dbReference type="ARBA" id="ARBA00023015"/>
    </source>
</evidence>
<evidence type="ECO:0000256" key="9">
    <source>
        <dbReference type="PROSITE-ProRule" id="PRU00146"/>
    </source>
</evidence>
<keyword evidence="7" id="KW-0804">Transcription</keyword>
<dbReference type="Pfam" id="PF00628">
    <property type="entry name" value="PHD"/>
    <property type="match status" value="2"/>
</dbReference>
<dbReference type="EMBL" id="JABAYA010000004">
    <property type="protein sequence ID" value="KAF7732138.1"/>
    <property type="molecule type" value="Genomic_DNA"/>
</dbReference>
<evidence type="ECO:0000256" key="7">
    <source>
        <dbReference type="ARBA" id="ARBA00023163"/>
    </source>
</evidence>
<evidence type="ECO:0000256" key="8">
    <source>
        <dbReference type="ARBA" id="ARBA00023242"/>
    </source>
</evidence>
<dbReference type="InterPro" id="IPR001965">
    <property type="entry name" value="Znf_PHD"/>
</dbReference>
<dbReference type="OrthoDB" id="787137at2759"/>
<feature type="domain" description="PHD-type" evidence="11">
    <location>
        <begin position="572"/>
        <end position="622"/>
    </location>
</feature>
<dbReference type="PANTHER" id="PTHR45888:SF4">
    <property type="entry name" value="PHD FINGER PROTEIN 10"/>
    <property type="match status" value="1"/>
</dbReference>
<dbReference type="GO" id="GO:0005634">
    <property type="term" value="C:nucleus"/>
    <property type="evidence" value="ECO:0007669"/>
    <property type="project" value="UniProtKB-SubCell"/>
</dbReference>
<evidence type="ECO:0000256" key="3">
    <source>
        <dbReference type="ARBA" id="ARBA00022737"/>
    </source>
</evidence>
<feature type="compositionally biased region" description="Basic and acidic residues" evidence="10">
    <location>
        <begin position="88"/>
        <end position="98"/>
    </location>
</feature>
<dbReference type="InterPro" id="IPR013083">
    <property type="entry name" value="Znf_RING/FYVE/PHD"/>
</dbReference>
<feature type="compositionally biased region" description="Pro residues" evidence="10">
    <location>
        <begin position="459"/>
        <end position="470"/>
    </location>
</feature>
<dbReference type="InterPro" id="IPR011011">
    <property type="entry name" value="Znf_FYVE_PHD"/>
</dbReference>
<accession>A0A8H7EU43</accession>
<dbReference type="InterPro" id="IPR013933">
    <property type="entry name" value="CRC_Rsc7/Swp82"/>
</dbReference>
<dbReference type="SUPFAM" id="SSF57903">
    <property type="entry name" value="FYVE/PHD zinc finger"/>
    <property type="match status" value="3"/>
</dbReference>
<evidence type="ECO:0000256" key="10">
    <source>
        <dbReference type="SAM" id="MobiDB-lite"/>
    </source>
</evidence>
<keyword evidence="6" id="KW-0805">Transcription regulation</keyword>
<proteinExistence type="predicted"/>
<keyword evidence="8" id="KW-0539">Nucleus</keyword>
<dbReference type="Pfam" id="PF08624">
    <property type="entry name" value="CRC_subunit"/>
    <property type="match status" value="1"/>
</dbReference>
<dbReference type="CDD" id="cd15545">
    <property type="entry name" value="PHD_BAZ2A_like"/>
    <property type="match status" value="1"/>
</dbReference>
<dbReference type="SMART" id="SM00249">
    <property type="entry name" value="PHD"/>
    <property type="match status" value="3"/>
</dbReference>
<keyword evidence="3" id="KW-0677">Repeat</keyword>
<feature type="domain" description="PHD-type" evidence="11">
    <location>
        <begin position="667"/>
        <end position="728"/>
    </location>
</feature>
<keyword evidence="5" id="KW-0862">Zinc</keyword>
<evidence type="ECO:0000256" key="4">
    <source>
        <dbReference type="ARBA" id="ARBA00022771"/>
    </source>
</evidence>
<dbReference type="InterPro" id="IPR019787">
    <property type="entry name" value="Znf_PHD-finger"/>
</dbReference>
<feature type="region of interest" description="Disordered" evidence="10">
    <location>
        <begin position="452"/>
        <end position="477"/>
    </location>
</feature>
<evidence type="ECO:0000256" key="1">
    <source>
        <dbReference type="ARBA" id="ARBA00004123"/>
    </source>
</evidence>
<keyword evidence="2" id="KW-0479">Metal-binding</keyword>
<comment type="caution">
    <text evidence="12">The sequence shown here is derived from an EMBL/GenBank/DDBJ whole genome shotgun (WGS) entry which is preliminary data.</text>
</comment>
<organism evidence="12 13">
    <name type="scientific">Apophysomyces ossiformis</name>
    <dbReference type="NCBI Taxonomy" id="679940"/>
    <lineage>
        <taxon>Eukaryota</taxon>
        <taxon>Fungi</taxon>
        <taxon>Fungi incertae sedis</taxon>
        <taxon>Mucoromycota</taxon>
        <taxon>Mucoromycotina</taxon>
        <taxon>Mucoromycetes</taxon>
        <taxon>Mucorales</taxon>
        <taxon>Mucorineae</taxon>
        <taxon>Mucoraceae</taxon>
        <taxon>Apophysomyces</taxon>
    </lineage>
</organism>
<dbReference type="AlphaFoldDB" id="A0A8H7EU43"/>
<reference evidence="12" key="1">
    <citation type="submission" date="2020-01" db="EMBL/GenBank/DDBJ databases">
        <title>Genome Sequencing of Three Apophysomyces-Like Fungal Strains Confirms a Novel Fungal Genus in the Mucoromycota with divergent Burkholderia-like Endosymbiotic Bacteria.</title>
        <authorList>
            <person name="Stajich J.E."/>
            <person name="Macias A.M."/>
            <person name="Carter-House D."/>
            <person name="Lovett B."/>
            <person name="Kasson L.R."/>
            <person name="Berry K."/>
            <person name="Grigoriev I."/>
            <person name="Chang Y."/>
            <person name="Spatafora J."/>
            <person name="Kasson M.T."/>
        </authorList>
    </citation>
    <scope>NUCLEOTIDE SEQUENCE</scope>
    <source>
        <strain evidence="12">NRRL A-21654</strain>
    </source>
</reference>
<protein>
    <submittedName>
        <fullName evidence="12">PHD finger protein 10</fullName>
    </submittedName>
</protein>
<feature type="region of interest" description="Disordered" evidence="10">
    <location>
        <begin position="1"/>
        <end position="98"/>
    </location>
</feature>
<dbReference type="PROSITE" id="PS50016">
    <property type="entry name" value="ZF_PHD_2"/>
    <property type="match status" value="2"/>
</dbReference>
<feature type="compositionally biased region" description="Basic and acidic residues" evidence="10">
    <location>
        <begin position="24"/>
        <end position="34"/>
    </location>
</feature>
<dbReference type="PANTHER" id="PTHR45888">
    <property type="entry name" value="HL01030P-RELATED"/>
    <property type="match status" value="1"/>
</dbReference>
<dbReference type="Proteomes" id="UP000605846">
    <property type="component" value="Unassembled WGS sequence"/>
</dbReference>
<dbReference type="Gene3D" id="3.30.40.10">
    <property type="entry name" value="Zinc/RING finger domain, C3HC4 (zinc finger)"/>
    <property type="match status" value="2"/>
</dbReference>
<evidence type="ECO:0000256" key="5">
    <source>
        <dbReference type="ARBA" id="ARBA00022833"/>
    </source>
</evidence>
<evidence type="ECO:0000259" key="11">
    <source>
        <dbReference type="PROSITE" id="PS50016"/>
    </source>
</evidence>
<sequence length="788" mass="87252">MIEEPVVKRKRGRPPRSSVTGRKMNHDGGKHDRNGSSSSDGVHGAKSYMSILGKRGRPPNAHSEDNMTAASATKKQKQDDGEGESEIDEKGEKKVDRDGHLLGGREYRVSTFTLPKRGNCLLMLAMDPAKLLGYRDSYLFFQRNPQLVRVRIEEDEKQWLVQQGLLVTWFRNRDVAIVTARSVFKCFGARIIRKGRRVIDDYFENEAAGNEDWQESGPDLSDNEALGSESKTLPYEDPSDTTWMHRAALAVRNFNSKLREQRVEKLPFYDVHTNVKQVPEAMQPTVCSFDAVNDGPTAITFEKPSSRLRGIGRDMLDGTYDIRTALDVLPVDLKQAAIPVMEAEPVPFWTPDGDDQYPIALVDGQYQGAFPIHFVRFNQNIPKILPPSAVIGAGQSMMAQQYYLNQVYQTVYPNVRMMNHQGNGIGMHHQGPLQKSHRNGATPMYYSPYMSSPASITSTPPPLPPPPPRISSPSTGQPVPGNILPATANGNMISPSSMPQHVNTFAENRCAACHCLSAPDDTLSKDGVLVCDTLYLMKCAKCTRKHHPSCAHITTPRQMAAMESYPWICPECKICCVCKSSGDESTLMICDGCDRGWHTGCCKPKVDKVPEGSWLCQLCAECHSCGEQLVNEEQSYKYAVAAPAGKFKYPVYLATYCNKCYDQFNNDNLCPVCLKTYSDDDEENAMVACDACDRWIHTGCDESLTPEKYQELCDDETAKYTCPLCADNIKPLSQTGSEVLALKGLAMPGGYCVGLLGGKVKARGVIKYKTFRVGVPEIKGTGLAEMPS</sequence>
<dbReference type="GO" id="GO:0008270">
    <property type="term" value="F:zinc ion binding"/>
    <property type="evidence" value="ECO:0007669"/>
    <property type="project" value="UniProtKB-KW"/>
</dbReference>
<evidence type="ECO:0000313" key="13">
    <source>
        <dbReference type="Proteomes" id="UP000605846"/>
    </source>
</evidence>
<evidence type="ECO:0000313" key="12">
    <source>
        <dbReference type="EMBL" id="KAF7732138.1"/>
    </source>
</evidence>
<keyword evidence="13" id="KW-1185">Reference proteome</keyword>
<evidence type="ECO:0000256" key="2">
    <source>
        <dbReference type="ARBA" id="ARBA00022723"/>
    </source>
</evidence>
<comment type="subcellular location">
    <subcellularLocation>
        <location evidence="1">Nucleus</location>
    </subcellularLocation>
</comment>
<name>A0A8H7EU43_9FUNG</name>
<gene>
    <name evidence="12" type="primary">PHF10</name>
    <name evidence="12" type="ORF">EC973_006393</name>
</gene>